<dbReference type="Gene3D" id="3.20.20.80">
    <property type="entry name" value="Glycosidases"/>
    <property type="match status" value="1"/>
</dbReference>
<feature type="domain" description="GH26" evidence="6">
    <location>
        <begin position="62"/>
        <end position="340"/>
    </location>
</feature>
<dbReference type="EMBL" id="PVZG01000001">
    <property type="protein sequence ID" value="PRY33448.1"/>
    <property type="molecule type" value="Genomic_DNA"/>
</dbReference>
<gene>
    <name evidence="7" type="ORF">CLV70_101611</name>
</gene>
<dbReference type="AlphaFoldDB" id="A0A2T0SJ63"/>
<dbReference type="InterPro" id="IPR000805">
    <property type="entry name" value="Glyco_hydro_26"/>
</dbReference>
<name>A0A2T0SJ63_9ACTN</name>
<evidence type="ECO:0000256" key="1">
    <source>
        <dbReference type="ARBA" id="ARBA00007754"/>
    </source>
</evidence>
<dbReference type="PROSITE" id="PS51318">
    <property type="entry name" value="TAT"/>
    <property type="match status" value="1"/>
</dbReference>
<dbReference type="PANTHER" id="PTHR40079">
    <property type="entry name" value="MANNAN ENDO-1,4-BETA-MANNOSIDASE E-RELATED"/>
    <property type="match status" value="1"/>
</dbReference>
<dbReference type="Proteomes" id="UP000239209">
    <property type="component" value="Unassembled WGS sequence"/>
</dbReference>
<protein>
    <submittedName>
        <fullName evidence="7">Glycosyl hydrolase family 26</fullName>
    </submittedName>
</protein>
<evidence type="ECO:0000256" key="5">
    <source>
        <dbReference type="SAM" id="MobiDB-lite"/>
    </source>
</evidence>
<dbReference type="SUPFAM" id="SSF51445">
    <property type="entry name" value="(Trans)glycosidases"/>
    <property type="match status" value="1"/>
</dbReference>
<evidence type="ECO:0000256" key="2">
    <source>
        <dbReference type="ARBA" id="ARBA00022801"/>
    </source>
</evidence>
<keyword evidence="8" id="KW-1185">Reference proteome</keyword>
<evidence type="ECO:0000256" key="4">
    <source>
        <dbReference type="PROSITE-ProRule" id="PRU01100"/>
    </source>
</evidence>
<sequence>MSPAHRAPRRMLARRHVLGLTALAAVPVAAVAAFRFRPEDTPAEATSSPGRTASGTPRPPAAPPPAVVTRGGGPVPFRPGRALLGAYLDLSGRTRTEAQALRRTQTGRDERILHVFYDWEDLLPRSIEGLPGHAFPMVSWRGTRYDAITSGASDALIARAARRLKSFGRPLLLRWAWEMNGDWYGWGAARNDKDPGGFIESWRRLHRIFGEQGADNVSWVWSPNWNSAPVADWNTYATLYPGDKYVDWVGVSGYNLHHEKPETLFGPIYRSYAARKPILITEVGAVDRGGRTKADWITLFAKWVQAHPAVGGVTWFDTDTHPGYTEKWRIDTDAESLAAYVAMAKSARFSG</sequence>
<dbReference type="PROSITE" id="PS51764">
    <property type="entry name" value="GH26"/>
    <property type="match status" value="1"/>
</dbReference>
<evidence type="ECO:0000313" key="7">
    <source>
        <dbReference type="EMBL" id="PRY33448.1"/>
    </source>
</evidence>
<accession>A0A2T0SJ63</accession>
<organism evidence="7 8">
    <name type="scientific">Pseudosporangium ferrugineum</name>
    <dbReference type="NCBI Taxonomy" id="439699"/>
    <lineage>
        <taxon>Bacteria</taxon>
        <taxon>Bacillati</taxon>
        <taxon>Actinomycetota</taxon>
        <taxon>Actinomycetes</taxon>
        <taxon>Micromonosporales</taxon>
        <taxon>Micromonosporaceae</taxon>
        <taxon>Pseudosporangium</taxon>
    </lineage>
</organism>
<dbReference type="InterPro" id="IPR006311">
    <property type="entry name" value="TAT_signal"/>
</dbReference>
<evidence type="ECO:0000313" key="8">
    <source>
        <dbReference type="Proteomes" id="UP000239209"/>
    </source>
</evidence>
<evidence type="ECO:0000256" key="3">
    <source>
        <dbReference type="ARBA" id="ARBA00023295"/>
    </source>
</evidence>
<dbReference type="RefSeq" id="WP_106124736.1">
    <property type="nucleotide sequence ID" value="NZ_PVZG01000001.1"/>
</dbReference>
<feature type="active site" description="Nucleophile" evidence="4">
    <location>
        <position position="282"/>
    </location>
</feature>
<dbReference type="OrthoDB" id="9816550at2"/>
<reference evidence="7 8" key="1">
    <citation type="submission" date="2018-03" db="EMBL/GenBank/DDBJ databases">
        <title>Genomic Encyclopedia of Archaeal and Bacterial Type Strains, Phase II (KMG-II): from individual species to whole genera.</title>
        <authorList>
            <person name="Goeker M."/>
        </authorList>
    </citation>
    <scope>NUCLEOTIDE SEQUENCE [LARGE SCALE GENOMIC DNA]</scope>
    <source>
        <strain evidence="7 8">DSM 45348</strain>
    </source>
</reference>
<keyword evidence="2 4" id="KW-0378">Hydrolase</keyword>
<dbReference type="GO" id="GO:0016985">
    <property type="term" value="F:mannan endo-1,4-beta-mannosidase activity"/>
    <property type="evidence" value="ECO:0007669"/>
    <property type="project" value="InterPro"/>
</dbReference>
<dbReference type="GO" id="GO:0006080">
    <property type="term" value="P:substituted mannan metabolic process"/>
    <property type="evidence" value="ECO:0007669"/>
    <property type="project" value="InterPro"/>
</dbReference>
<dbReference type="InterPro" id="IPR022790">
    <property type="entry name" value="GH26_dom"/>
</dbReference>
<keyword evidence="3 4" id="KW-0326">Glycosidase</keyword>
<feature type="compositionally biased region" description="Pro residues" evidence="5">
    <location>
        <begin position="57"/>
        <end position="66"/>
    </location>
</feature>
<feature type="region of interest" description="Disordered" evidence="5">
    <location>
        <begin position="40"/>
        <end position="74"/>
    </location>
</feature>
<dbReference type="PANTHER" id="PTHR40079:SF4">
    <property type="entry name" value="GH26 DOMAIN-CONTAINING PROTEIN-RELATED"/>
    <property type="match status" value="1"/>
</dbReference>
<proteinExistence type="inferred from homology"/>
<evidence type="ECO:0000259" key="6">
    <source>
        <dbReference type="PROSITE" id="PS51764"/>
    </source>
</evidence>
<comment type="similarity">
    <text evidence="1 4">Belongs to the glycosyl hydrolase 26 family.</text>
</comment>
<feature type="active site" description="Proton donor" evidence="4">
    <location>
        <position position="178"/>
    </location>
</feature>
<comment type="caution">
    <text evidence="7">The sequence shown here is derived from an EMBL/GenBank/DDBJ whole genome shotgun (WGS) entry which is preliminary data.</text>
</comment>
<dbReference type="Pfam" id="PF02156">
    <property type="entry name" value="Glyco_hydro_26"/>
    <property type="match status" value="1"/>
</dbReference>
<dbReference type="InterPro" id="IPR017853">
    <property type="entry name" value="GH"/>
</dbReference>